<protein>
    <recommendedName>
        <fullName evidence="5">Fe/B12 periplasmic-binding domain-containing protein</fullName>
    </recommendedName>
</protein>
<evidence type="ECO:0000256" key="4">
    <source>
        <dbReference type="ARBA" id="ARBA00022729"/>
    </source>
</evidence>
<evidence type="ECO:0000256" key="1">
    <source>
        <dbReference type="ARBA" id="ARBA00004196"/>
    </source>
</evidence>
<dbReference type="InterPro" id="IPR002491">
    <property type="entry name" value="ABC_transptr_periplasmic_BD"/>
</dbReference>
<reference evidence="6 7" key="1">
    <citation type="submission" date="2019-03" db="EMBL/GenBank/DDBJ databases">
        <title>Whole genome sequence of a novel Rubrobacter taiwanensis strain, isolated from Yellowstone National Park.</title>
        <authorList>
            <person name="Freed S."/>
            <person name="Ramaley R.F."/>
            <person name="Kyndt J.A."/>
        </authorList>
    </citation>
    <scope>NUCLEOTIDE SEQUENCE [LARGE SCALE GENOMIC DNA]</scope>
    <source>
        <strain evidence="6 7">Yellowstone</strain>
    </source>
</reference>
<dbReference type="GO" id="GO:1901678">
    <property type="term" value="P:iron coordination entity transport"/>
    <property type="evidence" value="ECO:0007669"/>
    <property type="project" value="UniProtKB-ARBA"/>
</dbReference>
<keyword evidence="3" id="KW-0813">Transport</keyword>
<dbReference type="Proteomes" id="UP000295244">
    <property type="component" value="Unassembled WGS sequence"/>
</dbReference>
<organism evidence="6 7">
    <name type="scientific">Rubrobacter taiwanensis</name>
    <dbReference type="NCBI Taxonomy" id="185139"/>
    <lineage>
        <taxon>Bacteria</taxon>
        <taxon>Bacillati</taxon>
        <taxon>Actinomycetota</taxon>
        <taxon>Rubrobacteria</taxon>
        <taxon>Rubrobacterales</taxon>
        <taxon>Rubrobacteraceae</taxon>
        <taxon>Rubrobacter</taxon>
    </lineage>
</organism>
<gene>
    <name evidence="6" type="ORF">E0L93_15300</name>
</gene>
<sequence>MGRLEEAEVLISDYEERVVRLREDLPQSPEETGVAVLQVSSEYVANYSGADSFAGAIVDEIGFAPAQNIPDYEISLELIPDIDADHIFVHAAVSEEEDADEVLDTLLSEPLWQRNPAVREDRAYVVGEHWYGFGLVAANAVLDDLEKYLFEERS</sequence>
<proteinExistence type="inferred from homology"/>
<dbReference type="Gene3D" id="3.40.50.1980">
    <property type="entry name" value="Nitrogenase molybdenum iron protein domain"/>
    <property type="match status" value="1"/>
</dbReference>
<dbReference type="SUPFAM" id="SSF53807">
    <property type="entry name" value="Helical backbone' metal receptor"/>
    <property type="match status" value="1"/>
</dbReference>
<dbReference type="GO" id="GO:0030288">
    <property type="term" value="C:outer membrane-bounded periplasmic space"/>
    <property type="evidence" value="ECO:0007669"/>
    <property type="project" value="TreeGrafter"/>
</dbReference>
<dbReference type="Pfam" id="PF01497">
    <property type="entry name" value="Peripla_BP_2"/>
    <property type="match status" value="1"/>
</dbReference>
<evidence type="ECO:0000256" key="3">
    <source>
        <dbReference type="ARBA" id="ARBA00022448"/>
    </source>
</evidence>
<comment type="subcellular location">
    <subcellularLocation>
        <location evidence="1">Cell envelope</location>
    </subcellularLocation>
</comment>
<dbReference type="InterPro" id="IPR051313">
    <property type="entry name" value="Bact_iron-sidero_bind"/>
</dbReference>
<dbReference type="PANTHER" id="PTHR30532">
    <property type="entry name" value="IRON III DICITRATE-BINDING PERIPLASMIC PROTEIN"/>
    <property type="match status" value="1"/>
</dbReference>
<keyword evidence="4" id="KW-0732">Signal</keyword>
<evidence type="ECO:0000313" key="7">
    <source>
        <dbReference type="Proteomes" id="UP000295244"/>
    </source>
</evidence>
<dbReference type="EMBL" id="SKBU01000042">
    <property type="protein sequence ID" value="TCJ13068.1"/>
    <property type="molecule type" value="Genomic_DNA"/>
</dbReference>
<dbReference type="PROSITE" id="PS50983">
    <property type="entry name" value="FE_B12_PBP"/>
    <property type="match status" value="1"/>
</dbReference>
<dbReference type="OrthoDB" id="7941913at2"/>
<feature type="domain" description="Fe/B12 periplasmic-binding" evidence="5">
    <location>
        <begin position="1"/>
        <end position="153"/>
    </location>
</feature>
<evidence type="ECO:0000256" key="2">
    <source>
        <dbReference type="ARBA" id="ARBA00008814"/>
    </source>
</evidence>
<dbReference type="PANTHER" id="PTHR30532:SF1">
    <property type="entry name" value="IRON(3+)-HYDROXAMATE-BINDING PROTEIN FHUD"/>
    <property type="match status" value="1"/>
</dbReference>
<name>A0A4R1B887_9ACTN</name>
<keyword evidence="7" id="KW-1185">Reference proteome</keyword>
<dbReference type="AlphaFoldDB" id="A0A4R1B887"/>
<accession>A0A4R1B887</accession>
<comment type="similarity">
    <text evidence="2">Belongs to the bacterial solute-binding protein 8 family.</text>
</comment>
<comment type="caution">
    <text evidence="6">The sequence shown here is derived from an EMBL/GenBank/DDBJ whole genome shotgun (WGS) entry which is preliminary data.</text>
</comment>
<evidence type="ECO:0000259" key="5">
    <source>
        <dbReference type="PROSITE" id="PS50983"/>
    </source>
</evidence>
<evidence type="ECO:0000313" key="6">
    <source>
        <dbReference type="EMBL" id="TCJ13068.1"/>
    </source>
</evidence>